<accession>A0A1H4G539</accession>
<dbReference type="AlphaFoldDB" id="A0A1H4G539"/>
<name>A0A1H4G539_9SPHI</name>
<dbReference type="EMBL" id="FNRA01000009">
    <property type="protein sequence ID" value="SEB04726.1"/>
    <property type="molecule type" value="Genomic_DNA"/>
</dbReference>
<dbReference type="SUPFAM" id="SSF52799">
    <property type="entry name" value="(Phosphotyrosine protein) phosphatases II"/>
    <property type="match status" value="1"/>
</dbReference>
<keyword evidence="2" id="KW-1185">Reference proteome</keyword>
<evidence type="ECO:0000313" key="1">
    <source>
        <dbReference type="EMBL" id="SEB04726.1"/>
    </source>
</evidence>
<dbReference type="InterPro" id="IPR029021">
    <property type="entry name" value="Prot-tyrosine_phosphatase-like"/>
</dbReference>
<dbReference type="Gene3D" id="3.90.190.10">
    <property type="entry name" value="Protein tyrosine phosphatase superfamily"/>
    <property type="match status" value="1"/>
</dbReference>
<proteinExistence type="predicted"/>
<dbReference type="PROSITE" id="PS00383">
    <property type="entry name" value="TYR_PHOSPHATASE_1"/>
    <property type="match status" value="1"/>
</dbReference>
<reference evidence="1 2" key="1">
    <citation type="submission" date="2016-10" db="EMBL/GenBank/DDBJ databases">
        <authorList>
            <person name="de Groot N.N."/>
        </authorList>
    </citation>
    <scope>NUCLEOTIDE SEQUENCE [LARGE SCALE GENOMIC DNA]</scope>
    <source>
        <strain evidence="1 2">DSM 19033</strain>
    </source>
</reference>
<gene>
    <name evidence="1" type="ORF">SAMN05443550_10944</name>
</gene>
<organism evidence="1 2">
    <name type="scientific">Pedobacter hartonius</name>
    <dbReference type="NCBI Taxonomy" id="425514"/>
    <lineage>
        <taxon>Bacteria</taxon>
        <taxon>Pseudomonadati</taxon>
        <taxon>Bacteroidota</taxon>
        <taxon>Sphingobacteriia</taxon>
        <taxon>Sphingobacteriales</taxon>
        <taxon>Sphingobacteriaceae</taxon>
        <taxon>Pedobacter</taxon>
    </lineage>
</organism>
<dbReference type="InterPro" id="IPR026893">
    <property type="entry name" value="Tyr/Ser_Pase_IphP-type"/>
</dbReference>
<evidence type="ECO:0000313" key="2">
    <source>
        <dbReference type="Proteomes" id="UP000198850"/>
    </source>
</evidence>
<dbReference type="STRING" id="425514.SAMN05443550_10944"/>
<dbReference type="RefSeq" id="WP_175470599.1">
    <property type="nucleotide sequence ID" value="NZ_FNRA01000009.1"/>
</dbReference>
<dbReference type="Pfam" id="PF13350">
    <property type="entry name" value="Y_phosphatase3"/>
    <property type="match status" value="1"/>
</dbReference>
<protein>
    <submittedName>
        <fullName evidence="1">Protein-tyrosine phosphatase</fullName>
    </submittedName>
</protein>
<sequence>MVKVAPKIDSFKDRYRPIFDSLLTLNADSALLFHCTGGKDRTGTAAALIEYALGVDQGQIIDDYVLTNQYRKKYNKVIADMLVEKYKLPAKRVADYGIAKPAFMEATFDEITKKYGSVANFMKNELGLTDDKLALLRAKYLK</sequence>
<dbReference type="Proteomes" id="UP000198850">
    <property type="component" value="Unassembled WGS sequence"/>
</dbReference>
<dbReference type="GO" id="GO:0004721">
    <property type="term" value="F:phosphoprotein phosphatase activity"/>
    <property type="evidence" value="ECO:0007669"/>
    <property type="project" value="InterPro"/>
</dbReference>
<dbReference type="InterPro" id="IPR016130">
    <property type="entry name" value="Tyr_Pase_AS"/>
</dbReference>